<protein>
    <submittedName>
        <fullName evidence="2">Uncharacterized protein</fullName>
    </submittedName>
</protein>
<evidence type="ECO:0000313" key="3">
    <source>
        <dbReference type="Proteomes" id="UP000785679"/>
    </source>
</evidence>
<dbReference type="Proteomes" id="UP000785679">
    <property type="component" value="Unassembled WGS sequence"/>
</dbReference>
<keyword evidence="3" id="KW-1185">Reference proteome</keyword>
<evidence type="ECO:0000313" key="2">
    <source>
        <dbReference type="EMBL" id="TNV83939.1"/>
    </source>
</evidence>
<feature type="transmembrane region" description="Helical" evidence="1">
    <location>
        <begin position="112"/>
        <end position="137"/>
    </location>
</feature>
<sequence>MINSYFDFSDYTRRDLSHEENIDSVGVIKQYIDDRFFLELDPTRSKKANIFLMKSEADLQDDYVQLGQSDGIKFVEIYNKHVYESQYTNSGGYLVSFYLRYDSQYNSYNRQVYSIMAFLGDVGGLYSSLFSIGALFISFINHRLFISAILKNLYQVKSFNTDGNLPILHKEEDDIEKDYKKRDTFLKRTTTAKAKRVKIKSLDVSEEIAKGIKANLMKQQLQIRSRNRSLLNKQLRTER</sequence>
<organism evidence="2 3">
    <name type="scientific">Halteria grandinella</name>
    <dbReference type="NCBI Taxonomy" id="5974"/>
    <lineage>
        <taxon>Eukaryota</taxon>
        <taxon>Sar</taxon>
        <taxon>Alveolata</taxon>
        <taxon>Ciliophora</taxon>
        <taxon>Intramacronucleata</taxon>
        <taxon>Spirotrichea</taxon>
        <taxon>Stichotrichia</taxon>
        <taxon>Sporadotrichida</taxon>
        <taxon>Halteriidae</taxon>
        <taxon>Halteria</taxon>
    </lineage>
</organism>
<comment type="caution">
    <text evidence="2">The sequence shown here is derived from an EMBL/GenBank/DDBJ whole genome shotgun (WGS) entry which is preliminary data.</text>
</comment>
<keyword evidence="1" id="KW-0812">Transmembrane</keyword>
<keyword evidence="1" id="KW-1133">Transmembrane helix</keyword>
<evidence type="ECO:0000256" key="1">
    <source>
        <dbReference type="SAM" id="Phobius"/>
    </source>
</evidence>
<name>A0A8J8P0G6_HALGN</name>
<gene>
    <name evidence="2" type="ORF">FGO68_gene12436</name>
</gene>
<keyword evidence="1" id="KW-0472">Membrane</keyword>
<dbReference type="EMBL" id="RRYP01003296">
    <property type="protein sequence ID" value="TNV83939.1"/>
    <property type="molecule type" value="Genomic_DNA"/>
</dbReference>
<reference evidence="2" key="1">
    <citation type="submission" date="2019-06" db="EMBL/GenBank/DDBJ databases">
        <authorList>
            <person name="Zheng W."/>
        </authorList>
    </citation>
    <scope>NUCLEOTIDE SEQUENCE</scope>
    <source>
        <strain evidence="2">QDHG01</strain>
    </source>
</reference>
<dbReference type="AlphaFoldDB" id="A0A8J8P0G6"/>
<proteinExistence type="predicted"/>
<dbReference type="OrthoDB" id="322516at2759"/>
<accession>A0A8J8P0G6</accession>